<evidence type="ECO:0000256" key="1">
    <source>
        <dbReference type="ARBA" id="ARBA00009100"/>
    </source>
</evidence>
<dbReference type="RefSeq" id="XP_068368311.1">
    <property type="nucleotide sequence ID" value="XM_068497762.1"/>
</dbReference>
<comment type="caution">
    <text evidence="2">The sequence shown here is derived from an EMBL/GenBank/DDBJ whole genome shotgun (WGS) entry which is preliminary data.</text>
</comment>
<protein>
    <submittedName>
        <fullName evidence="2">Vacuolar protein sorting-associated protein 26A</fullName>
    </submittedName>
</protein>
<dbReference type="Gene3D" id="2.60.40.640">
    <property type="match status" value="2"/>
</dbReference>
<dbReference type="GO" id="GO:0006886">
    <property type="term" value="P:intracellular protein transport"/>
    <property type="evidence" value="ECO:0007669"/>
    <property type="project" value="InterPro"/>
</dbReference>
<dbReference type="Pfam" id="PF03643">
    <property type="entry name" value="Vps26"/>
    <property type="match status" value="1"/>
</dbReference>
<sequence>MRNLFAEPEVEVTIYGDECAKERLKEFSDRDFPVFINPSSIKGLFVMRPPAGAVVSHRGIVLSVFGDYRDQQNRKLQNFFIRKQMILPEGKLEREYSQEFSFDNLKLPTATYYGSMINAIFGIEVRTIHRLTDHLFEKQFIVLSYSPVPQPVPIHNEVGMRNIIHIEFVFPKDTYNFRECVVGTTCFILVKLRIVKFSMELYRHEFFHSNLTDFNHKTLLKEYEFMDGSPVKGDNIPFRIYLGEHDIWPYAHFAGSELRVEHYLRAKMVDENGKHYYKRMKIKIDRLAQE</sequence>
<dbReference type="PANTHER" id="PTHR12233">
    <property type="entry name" value="VACUOLAR PROTEIN SORTING 26 RELATED"/>
    <property type="match status" value="1"/>
</dbReference>
<dbReference type="InterPro" id="IPR028934">
    <property type="entry name" value="Vps26-related"/>
</dbReference>
<gene>
    <name evidence="2" type="ORF">TRFO_14355</name>
</gene>
<accession>A0A1J4KVB5</accession>
<comment type="similarity">
    <text evidence="1">Belongs to the VPS26 family.</text>
</comment>
<evidence type="ECO:0000313" key="2">
    <source>
        <dbReference type="EMBL" id="OHT15175.1"/>
    </source>
</evidence>
<reference evidence="2" key="1">
    <citation type="submission" date="2016-10" db="EMBL/GenBank/DDBJ databases">
        <authorList>
            <person name="Benchimol M."/>
            <person name="Almeida L.G."/>
            <person name="Vasconcelos A.T."/>
            <person name="Perreira-Neves A."/>
            <person name="Rosa I.A."/>
            <person name="Tasca T."/>
            <person name="Bogo M.R."/>
            <person name="de Souza W."/>
        </authorList>
    </citation>
    <scope>NUCLEOTIDE SEQUENCE [LARGE SCALE GENOMIC DNA]</scope>
    <source>
        <strain evidence="2">K</strain>
    </source>
</reference>
<dbReference type="Proteomes" id="UP000179807">
    <property type="component" value="Unassembled WGS sequence"/>
</dbReference>
<dbReference type="InterPro" id="IPR014752">
    <property type="entry name" value="Arrestin-like_C"/>
</dbReference>
<dbReference type="VEuPathDB" id="TrichDB:TRFO_14355"/>
<dbReference type="OrthoDB" id="3821113at2759"/>
<evidence type="ECO:0000313" key="3">
    <source>
        <dbReference type="Proteomes" id="UP000179807"/>
    </source>
</evidence>
<proteinExistence type="inferred from homology"/>
<dbReference type="GeneID" id="94832466"/>
<dbReference type="EMBL" id="MLAK01000261">
    <property type="protein sequence ID" value="OHT15175.1"/>
    <property type="molecule type" value="Genomic_DNA"/>
</dbReference>
<organism evidence="2 3">
    <name type="scientific">Tritrichomonas foetus</name>
    <dbReference type="NCBI Taxonomy" id="1144522"/>
    <lineage>
        <taxon>Eukaryota</taxon>
        <taxon>Metamonada</taxon>
        <taxon>Parabasalia</taxon>
        <taxon>Tritrichomonadida</taxon>
        <taxon>Tritrichomonadidae</taxon>
        <taxon>Tritrichomonas</taxon>
    </lineage>
</organism>
<name>A0A1J4KVB5_9EUKA</name>
<keyword evidence="3" id="KW-1185">Reference proteome</keyword>
<dbReference type="AlphaFoldDB" id="A0A1J4KVB5"/>